<organism evidence="1 2">
    <name type="scientific">Hymenobacter jeongseonensis</name>
    <dbReference type="NCBI Taxonomy" id="2791027"/>
    <lineage>
        <taxon>Bacteria</taxon>
        <taxon>Pseudomonadati</taxon>
        <taxon>Bacteroidota</taxon>
        <taxon>Cytophagia</taxon>
        <taxon>Cytophagales</taxon>
        <taxon>Hymenobacteraceae</taxon>
        <taxon>Hymenobacter</taxon>
    </lineage>
</organism>
<dbReference type="RefSeq" id="WP_196281811.1">
    <property type="nucleotide sequence ID" value="NZ_JADQDQ010000003.1"/>
</dbReference>
<proteinExistence type="predicted"/>
<name>A0ABS0IHB3_9BACT</name>
<accession>A0ABS0IHB3</accession>
<sequence length="65" mass="7106">MLKTIWLNITKAPKSTKFGVLVFLIVSGMKIHGSIEAETYIPLATLAVTALVTDVGKEQRCKDES</sequence>
<comment type="caution">
    <text evidence="1">The sequence shown here is derived from an EMBL/GenBank/DDBJ whole genome shotgun (WGS) entry which is preliminary data.</text>
</comment>
<dbReference type="Proteomes" id="UP000597617">
    <property type="component" value="Unassembled WGS sequence"/>
</dbReference>
<evidence type="ECO:0000313" key="2">
    <source>
        <dbReference type="Proteomes" id="UP000597617"/>
    </source>
</evidence>
<keyword evidence="2" id="KW-1185">Reference proteome</keyword>
<protein>
    <submittedName>
        <fullName evidence="1">Uncharacterized protein</fullName>
    </submittedName>
</protein>
<gene>
    <name evidence="1" type="ORF">I2I05_08515</name>
</gene>
<dbReference type="EMBL" id="JADQDQ010000003">
    <property type="protein sequence ID" value="MBF9237439.1"/>
    <property type="molecule type" value="Genomic_DNA"/>
</dbReference>
<reference evidence="1 2" key="1">
    <citation type="submission" date="2020-11" db="EMBL/GenBank/DDBJ databases">
        <authorList>
            <person name="Kim M.K."/>
        </authorList>
    </citation>
    <scope>NUCLEOTIDE SEQUENCE [LARGE SCALE GENOMIC DNA]</scope>
    <source>
        <strain evidence="1 2">BT683</strain>
    </source>
</reference>
<evidence type="ECO:0000313" key="1">
    <source>
        <dbReference type="EMBL" id="MBF9237439.1"/>
    </source>
</evidence>